<dbReference type="GO" id="GO:0016020">
    <property type="term" value="C:membrane"/>
    <property type="evidence" value="ECO:0007669"/>
    <property type="project" value="UniProtKB-SubCell"/>
</dbReference>
<dbReference type="OrthoDB" id="9792301at2"/>
<dbReference type="RefSeq" id="WP_008080760.1">
    <property type="nucleotide sequence ID" value="NZ_AEVT01000107.1"/>
</dbReference>
<evidence type="ECO:0000256" key="23">
    <source>
        <dbReference type="ARBA" id="ARBA00048180"/>
    </source>
</evidence>
<evidence type="ECO:0000256" key="15">
    <source>
        <dbReference type="ARBA" id="ARBA00038456"/>
    </source>
</evidence>
<evidence type="ECO:0000256" key="3">
    <source>
        <dbReference type="ARBA" id="ARBA00004632"/>
    </source>
</evidence>
<dbReference type="Gene3D" id="3.10.129.10">
    <property type="entry name" value="Hotdog Thioesterase"/>
    <property type="match status" value="1"/>
</dbReference>
<dbReference type="PANTHER" id="PTHR12418">
    <property type="entry name" value="ACYL-COENZYME A THIOESTERASE THEM4"/>
    <property type="match status" value="1"/>
</dbReference>
<keyword evidence="4" id="KW-1003">Cell membrane</keyword>
<protein>
    <recommendedName>
        <fullName evidence="17">Acyl-coenzyme A thioesterase THEM4</fullName>
        <ecNumber evidence="16">3.1.2.2</ecNumber>
    </recommendedName>
    <alternativeName>
        <fullName evidence="18">Thioesterase superfamily member 4</fullName>
    </alternativeName>
</protein>
<evidence type="ECO:0000256" key="20">
    <source>
        <dbReference type="ARBA" id="ARBA00047734"/>
    </source>
</evidence>
<comment type="catalytic activity">
    <reaction evidence="21">
        <text>decanoyl-CoA + H2O = decanoate + CoA + H(+)</text>
        <dbReference type="Rhea" id="RHEA:40059"/>
        <dbReference type="ChEBI" id="CHEBI:15377"/>
        <dbReference type="ChEBI" id="CHEBI:15378"/>
        <dbReference type="ChEBI" id="CHEBI:27689"/>
        <dbReference type="ChEBI" id="CHEBI:57287"/>
        <dbReference type="ChEBI" id="CHEBI:61430"/>
    </reaction>
    <physiologicalReaction direction="left-to-right" evidence="21">
        <dbReference type="Rhea" id="RHEA:40060"/>
    </physiologicalReaction>
</comment>
<evidence type="ECO:0000256" key="16">
    <source>
        <dbReference type="ARBA" id="ARBA00038848"/>
    </source>
</evidence>
<evidence type="ECO:0000256" key="7">
    <source>
        <dbReference type="ARBA" id="ARBA00022801"/>
    </source>
</evidence>
<keyword evidence="8" id="KW-0276">Fatty acid metabolism</keyword>
<evidence type="ECO:0000256" key="19">
    <source>
        <dbReference type="ARBA" id="ARBA00047588"/>
    </source>
</evidence>
<dbReference type="InterPro" id="IPR052365">
    <property type="entry name" value="THEM4/THEM5_acyl-CoA_thioest"/>
</dbReference>
<evidence type="ECO:0000256" key="12">
    <source>
        <dbReference type="ARBA" id="ARBA00023273"/>
    </source>
</evidence>
<comment type="catalytic activity">
    <reaction evidence="13">
        <text>(5Z,8Z,11Z,14Z)-eicosatetraenoyl-CoA + H2O = (5Z,8Z,11Z,14Z)-eicosatetraenoate + CoA + H(+)</text>
        <dbReference type="Rhea" id="RHEA:40151"/>
        <dbReference type="ChEBI" id="CHEBI:15377"/>
        <dbReference type="ChEBI" id="CHEBI:15378"/>
        <dbReference type="ChEBI" id="CHEBI:32395"/>
        <dbReference type="ChEBI" id="CHEBI:57287"/>
        <dbReference type="ChEBI" id="CHEBI:57368"/>
    </reaction>
    <physiologicalReaction direction="left-to-right" evidence="13">
        <dbReference type="Rhea" id="RHEA:40152"/>
    </physiologicalReaction>
</comment>
<evidence type="ECO:0000256" key="8">
    <source>
        <dbReference type="ARBA" id="ARBA00022832"/>
    </source>
</evidence>
<keyword evidence="10" id="KW-0443">Lipid metabolism</keyword>
<dbReference type="EC" id="3.1.2.2" evidence="16"/>
<sequence>MQQAIQDQIPNNHCYGCGSDNAQGLQIKSYWQTEDAASCEFIAQPHHCAGPTHFLNGGIISTIIDCHCVCMAIAKGYQLSGKQIGQGEPIWFATGQLDISFLQPVALSFPVSLQARIVEVKEKKMVIECDLFSQDKLCCRAQVIAVRVPNQWFLGE</sequence>
<evidence type="ECO:0000256" key="9">
    <source>
        <dbReference type="ARBA" id="ARBA00022946"/>
    </source>
</evidence>
<evidence type="ECO:0000256" key="14">
    <source>
        <dbReference type="ARBA" id="ARBA00037002"/>
    </source>
</evidence>
<organism evidence="25 26">
    <name type="scientific">Vibrio sinaloensis DSM 21326</name>
    <dbReference type="NCBI Taxonomy" id="945550"/>
    <lineage>
        <taxon>Bacteria</taxon>
        <taxon>Pseudomonadati</taxon>
        <taxon>Pseudomonadota</taxon>
        <taxon>Gammaproteobacteria</taxon>
        <taxon>Vibrionales</taxon>
        <taxon>Vibrionaceae</taxon>
        <taxon>Vibrio</taxon>
        <taxon>Vibrio oreintalis group</taxon>
    </lineage>
</organism>
<proteinExistence type="inferred from homology"/>
<evidence type="ECO:0000313" key="26">
    <source>
        <dbReference type="Proteomes" id="UP000006228"/>
    </source>
</evidence>
<dbReference type="CDD" id="cd03443">
    <property type="entry name" value="PaaI_thioesterase"/>
    <property type="match status" value="1"/>
</dbReference>
<evidence type="ECO:0000256" key="4">
    <source>
        <dbReference type="ARBA" id="ARBA00022475"/>
    </source>
</evidence>
<comment type="similarity">
    <text evidence="15">Belongs to the THEM4/THEM5 thioesterase family.</text>
</comment>
<dbReference type="PANTHER" id="PTHR12418:SF19">
    <property type="entry name" value="ACYL-COENZYME A THIOESTERASE THEM4"/>
    <property type="match status" value="1"/>
</dbReference>
<name>E8MC64_PHOS4</name>
<evidence type="ECO:0000256" key="11">
    <source>
        <dbReference type="ARBA" id="ARBA00023136"/>
    </source>
</evidence>
<keyword evidence="11" id="KW-0472">Membrane</keyword>
<dbReference type="InterPro" id="IPR029069">
    <property type="entry name" value="HotDog_dom_sf"/>
</dbReference>
<gene>
    <name evidence="25" type="ORF">VISI1226_08819</name>
</gene>
<evidence type="ECO:0000256" key="22">
    <source>
        <dbReference type="ARBA" id="ARBA00048074"/>
    </source>
</evidence>
<dbReference type="Pfam" id="PF03061">
    <property type="entry name" value="4HBT"/>
    <property type="match status" value="1"/>
</dbReference>
<dbReference type="GO" id="GO:0016790">
    <property type="term" value="F:thiolester hydrolase activity"/>
    <property type="evidence" value="ECO:0007669"/>
    <property type="project" value="UniProtKB-ARBA"/>
</dbReference>
<dbReference type="eggNOG" id="COG2050">
    <property type="taxonomic scope" value="Bacteria"/>
</dbReference>
<evidence type="ECO:0000256" key="5">
    <source>
        <dbReference type="ARBA" id="ARBA00022490"/>
    </source>
</evidence>
<dbReference type="GO" id="GO:0005737">
    <property type="term" value="C:cytoplasm"/>
    <property type="evidence" value="ECO:0007669"/>
    <property type="project" value="UniProtKB-SubCell"/>
</dbReference>
<accession>E8MC64</accession>
<keyword evidence="9" id="KW-0809">Transit peptide</keyword>
<evidence type="ECO:0000256" key="1">
    <source>
        <dbReference type="ARBA" id="ARBA00004170"/>
    </source>
</evidence>
<reference evidence="25 26" key="1">
    <citation type="journal article" date="2012" name="Int. J. Syst. Evol. Microbiol.">
        <title>Vibrio caribbeanicus sp. nov., isolated from the marine sponge Scleritoderma cyanea.</title>
        <authorList>
            <person name="Hoffmann M."/>
            <person name="Monday S.R."/>
            <person name="Allard M.W."/>
            <person name="Strain E.A."/>
            <person name="Whittaker P."/>
            <person name="Naum M."/>
            <person name="McCarthy P.J."/>
            <person name="Lopez J.V."/>
            <person name="Fischer M."/>
            <person name="Brown E.W."/>
        </authorList>
    </citation>
    <scope>NUCLEOTIDE SEQUENCE [LARGE SCALE GENOMIC DNA]</scope>
    <source>
        <strain evidence="26">DSMZ 21326</strain>
    </source>
</reference>
<dbReference type="GeneID" id="95571134"/>
<dbReference type="EMBL" id="AEVT01000107">
    <property type="protein sequence ID" value="EGA68369.1"/>
    <property type="molecule type" value="Genomic_DNA"/>
</dbReference>
<evidence type="ECO:0000256" key="17">
    <source>
        <dbReference type="ARBA" id="ARBA00040123"/>
    </source>
</evidence>
<keyword evidence="6" id="KW-0053">Apoptosis</keyword>
<evidence type="ECO:0000256" key="2">
    <source>
        <dbReference type="ARBA" id="ARBA00004496"/>
    </source>
</evidence>
<feature type="domain" description="Thioesterase" evidence="24">
    <location>
        <begin position="54"/>
        <end position="137"/>
    </location>
</feature>
<dbReference type="GO" id="GO:0006631">
    <property type="term" value="P:fatty acid metabolic process"/>
    <property type="evidence" value="ECO:0007669"/>
    <property type="project" value="UniProtKB-KW"/>
</dbReference>
<evidence type="ECO:0000313" key="25">
    <source>
        <dbReference type="EMBL" id="EGA68369.1"/>
    </source>
</evidence>
<keyword evidence="12" id="KW-0966">Cell projection</keyword>
<comment type="catalytic activity">
    <reaction evidence="20">
        <text>hexadecanoyl-CoA + H2O = hexadecanoate + CoA + H(+)</text>
        <dbReference type="Rhea" id="RHEA:16645"/>
        <dbReference type="ChEBI" id="CHEBI:7896"/>
        <dbReference type="ChEBI" id="CHEBI:15377"/>
        <dbReference type="ChEBI" id="CHEBI:15378"/>
        <dbReference type="ChEBI" id="CHEBI:57287"/>
        <dbReference type="ChEBI" id="CHEBI:57379"/>
        <dbReference type="EC" id="3.1.2.2"/>
    </reaction>
    <physiologicalReaction direction="left-to-right" evidence="20">
        <dbReference type="Rhea" id="RHEA:16646"/>
    </physiologicalReaction>
</comment>
<dbReference type="SUPFAM" id="SSF54637">
    <property type="entry name" value="Thioesterase/thiol ester dehydrase-isomerase"/>
    <property type="match status" value="1"/>
</dbReference>
<evidence type="ECO:0000256" key="18">
    <source>
        <dbReference type="ARBA" id="ARBA00043210"/>
    </source>
</evidence>
<evidence type="ECO:0000259" key="24">
    <source>
        <dbReference type="Pfam" id="PF03061"/>
    </source>
</evidence>
<evidence type="ECO:0000256" key="21">
    <source>
        <dbReference type="ARBA" id="ARBA00047969"/>
    </source>
</evidence>
<comment type="catalytic activity">
    <reaction evidence="19">
        <text>octanoyl-CoA + H2O = octanoate + CoA + H(+)</text>
        <dbReference type="Rhea" id="RHEA:30143"/>
        <dbReference type="ChEBI" id="CHEBI:15377"/>
        <dbReference type="ChEBI" id="CHEBI:15378"/>
        <dbReference type="ChEBI" id="CHEBI:25646"/>
        <dbReference type="ChEBI" id="CHEBI:57287"/>
        <dbReference type="ChEBI" id="CHEBI:57386"/>
    </reaction>
    <physiologicalReaction direction="left-to-right" evidence="19">
        <dbReference type="Rhea" id="RHEA:30144"/>
    </physiologicalReaction>
</comment>
<comment type="subcellular location">
    <subcellularLocation>
        <location evidence="3">Cell projection</location>
        <location evidence="3">Ruffle membrane</location>
    </subcellularLocation>
    <subcellularLocation>
        <location evidence="2">Cytoplasm</location>
    </subcellularLocation>
    <subcellularLocation>
        <location evidence="1">Membrane</location>
        <topology evidence="1">Peripheral membrane protein</topology>
    </subcellularLocation>
</comment>
<comment type="catalytic activity">
    <reaction evidence="23">
        <text>tetradecanoyl-CoA + H2O = tetradecanoate + CoA + H(+)</text>
        <dbReference type="Rhea" id="RHEA:40119"/>
        <dbReference type="ChEBI" id="CHEBI:15377"/>
        <dbReference type="ChEBI" id="CHEBI:15378"/>
        <dbReference type="ChEBI" id="CHEBI:30807"/>
        <dbReference type="ChEBI" id="CHEBI:57287"/>
        <dbReference type="ChEBI" id="CHEBI:57385"/>
    </reaction>
    <physiologicalReaction direction="left-to-right" evidence="23">
        <dbReference type="Rhea" id="RHEA:40120"/>
    </physiologicalReaction>
</comment>
<keyword evidence="7" id="KW-0378">Hydrolase</keyword>
<keyword evidence="5" id="KW-0963">Cytoplasm</keyword>
<dbReference type="Proteomes" id="UP000006228">
    <property type="component" value="Unassembled WGS sequence"/>
</dbReference>
<comment type="catalytic activity">
    <reaction evidence="14">
        <text>(9Z)-octadecenoyl-CoA + H2O = (9Z)-octadecenoate + CoA + H(+)</text>
        <dbReference type="Rhea" id="RHEA:40139"/>
        <dbReference type="ChEBI" id="CHEBI:15377"/>
        <dbReference type="ChEBI" id="CHEBI:15378"/>
        <dbReference type="ChEBI" id="CHEBI:30823"/>
        <dbReference type="ChEBI" id="CHEBI:57287"/>
        <dbReference type="ChEBI" id="CHEBI:57387"/>
    </reaction>
    <physiologicalReaction direction="left-to-right" evidence="14">
        <dbReference type="Rhea" id="RHEA:40140"/>
    </physiologicalReaction>
</comment>
<comment type="caution">
    <text evidence="25">The sequence shown here is derived from an EMBL/GenBank/DDBJ whole genome shotgun (WGS) entry which is preliminary data.</text>
</comment>
<comment type="catalytic activity">
    <reaction evidence="22">
        <text>dodecanoyl-CoA + H2O = dodecanoate + CoA + H(+)</text>
        <dbReference type="Rhea" id="RHEA:30135"/>
        <dbReference type="ChEBI" id="CHEBI:15377"/>
        <dbReference type="ChEBI" id="CHEBI:15378"/>
        <dbReference type="ChEBI" id="CHEBI:18262"/>
        <dbReference type="ChEBI" id="CHEBI:57287"/>
        <dbReference type="ChEBI" id="CHEBI:57375"/>
    </reaction>
    <physiologicalReaction direction="left-to-right" evidence="22">
        <dbReference type="Rhea" id="RHEA:30136"/>
    </physiologicalReaction>
</comment>
<dbReference type="AlphaFoldDB" id="E8MC64"/>
<evidence type="ECO:0000256" key="10">
    <source>
        <dbReference type="ARBA" id="ARBA00023098"/>
    </source>
</evidence>
<evidence type="ECO:0000256" key="13">
    <source>
        <dbReference type="ARBA" id="ARBA00035852"/>
    </source>
</evidence>
<evidence type="ECO:0000256" key="6">
    <source>
        <dbReference type="ARBA" id="ARBA00022703"/>
    </source>
</evidence>
<dbReference type="InterPro" id="IPR006683">
    <property type="entry name" value="Thioestr_dom"/>
</dbReference>